<feature type="compositionally biased region" description="Acidic residues" evidence="2">
    <location>
        <begin position="397"/>
        <end position="414"/>
    </location>
</feature>
<evidence type="ECO:0000256" key="2">
    <source>
        <dbReference type="SAM" id="MobiDB-lite"/>
    </source>
</evidence>
<accession>A0A6A5V5Q3</accession>
<dbReference type="OrthoDB" id="3781687at2759"/>
<name>A0A6A5V5Q3_9PLEO</name>
<gene>
    <name evidence="3" type="ORF">BU23DRAFT_600240</name>
</gene>
<dbReference type="AlphaFoldDB" id="A0A6A5V5Q3"/>
<keyword evidence="1" id="KW-0175">Coiled coil</keyword>
<feature type="region of interest" description="Disordered" evidence="2">
    <location>
        <begin position="366"/>
        <end position="414"/>
    </location>
</feature>
<feature type="coiled-coil region" evidence="1">
    <location>
        <begin position="267"/>
        <end position="294"/>
    </location>
</feature>
<evidence type="ECO:0000313" key="3">
    <source>
        <dbReference type="EMBL" id="KAF1971362.1"/>
    </source>
</evidence>
<dbReference type="EMBL" id="ML976693">
    <property type="protein sequence ID" value="KAF1971362.1"/>
    <property type="molecule type" value="Genomic_DNA"/>
</dbReference>
<feature type="compositionally biased region" description="Acidic residues" evidence="2">
    <location>
        <begin position="255"/>
        <end position="264"/>
    </location>
</feature>
<evidence type="ECO:0000256" key="1">
    <source>
        <dbReference type="SAM" id="Coils"/>
    </source>
</evidence>
<proteinExistence type="predicted"/>
<feature type="region of interest" description="Disordered" evidence="2">
    <location>
        <begin position="170"/>
        <end position="266"/>
    </location>
</feature>
<reference evidence="3" key="1">
    <citation type="journal article" date="2020" name="Stud. Mycol.">
        <title>101 Dothideomycetes genomes: a test case for predicting lifestyles and emergence of pathogens.</title>
        <authorList>
            <person name="Haridas S."/>
            <person name="Albert R."/>
            <person name="Binder M."/>
            <person name="Bloem J."/>
            <person name="Labutti K."/>
            <person name="Salamov A."/>
            <person name="Andreopoulos B."/>
            <person name="Baker S."/>
            <person name="Barry K."/>
            <person name="Bills G."/>
            <person name="Bluhm B."/>
            <person name="Cannon C."/>
            <person name="Castanera R."/>
            <person name="Culley D."/>
            <person name="Daum C."/>
            <person name="Ezra D."/>
            <person name="Gonzalez J."/>
            <person name="Henrissat B."/>
            <person name="Kuo A."/>
            <person name="Liang C."/>
            <person name="Lipzen A."/>
            <person name="Lutzoni F."/>
            <person name="Magnuson J."/>
            <person name="Mondo S."/>
            <person name="Nolan M."/>
            <person name="Ohm R."/>
            <person name="Pangilinan J."/>
            <person name="Park H.-J."/>
            <person name="Ramirez L."/>
            <person name="Alfaro M."/>
            <person name="Sun H."/>
            <person name="Tritt A."/>
            <person name="Yoshinaga Y."/>
            <person name="Zwiers L.-H."/>
            <person name="Turgeon B."/>
            <person name="Goodwin S."/>
            <person name="Spatafora J."/>
            <person name="Crous P."/>
            <person name="Grigoriev I."/>
        </authorList>
    </citation>
    <scope>NUCLEOTIDE SEQUENCE</scope>
    <source>
        <strain evidence="3">CBS 107.79</strain>
    </source>
</reference>
<feature type="compositionally biased region" description="Polar residues" evidence="2">
    <location>
        <begin position="369"/>
        <end position="382"/>
    </location>
</feature>
<dbReference type="Proteomes" id="UP000800036">
    <property type="component" value="Unassembled WGS sequence"/>
</dbReference>
<protein>
    <submittedName>
        <fullName evidence="3">Uncharacterized protein</fullName>
    </submittedName>
</protein>
<feature type="compositionally biased region" description="Basic residues" evidence="2">
    <location>
        <begin position="174"/>
        <end position="184"/>
    </location>
</feature>
<organism evidence="3 4">
    <name type="scientific">Bimuria novae-zelandiae CBS 107.79</name>
    <dbReference type="NCBI Taxonomy" id="1447943"/>
    <lineage>
        <taxon>Eukaryota</taxon>
        <taxon>Fungi</taxon>
        <taxon>Dikarya</taxon>
        <taxon>Ascomycota</taxon>
        <taxon>Pezizomycotina</taxon>
        <taxon>Dothideomycetes</taxon>
        <taxon>Pleosporomycetidae</taxon>
        <taxon>Pleosporales</taxon>
        <taxon>Massarineae</taxon>
        <taxon>Didymosphaeriaceae</taxon>
        <taxon>Bimuria</taxon>
    </lineage>
</organism>
<evidence type="ECO:0000313" key="4">
    <source>
        <dbReference type="Proteomes" id="UP000800036"/>
    </source>
</evidence>
<keyword evidence="4" id="KW-1185">Reference proteome</keyword>
<sequence>MGRFETLKPETQDMVNAMLPAIATSFKVDLENFKDIIPQDIRMRQWDCERRDHIKDKSEDEPRNWGVEFLKSIQAIARLNGGDLVTFHRSLREKVAVHAEKHPWCRLEDIRKVKAELENPALRNPQKPEESESSSDDSLDSYLEELVDQDLPKGTKRGDNEAYESRVQGWWKAAKPKKPKKPVRLRRDENGGYQRRGKDKSKSRGRSEVSGGTDDPEPVEDPEPAREDSPQREPKRRRLTSKRPVIKEESPTIIIDDDDDDDDPPEAKLTLAELVEAEAELKVARRKRAYLQVKVKARAEKAASEAREASAANTRVSVQNDDVEDVETSHHQVHNGFSNVSGFTDRTGFRGFSGFGRSASAASFHGFNGFNSSNGDSHSSLQPRLPIRQGSQALPPADEEHDQESYGDESEDEK</sequence>
<feature type="compositionally biased region" description="Basic and acidic residues" evidence="2">
    <location>
        <begin position="223"/>
        <end position="233"/>
    </location>
</feature>
<feature type="region of interest" description="Disordered" evidence="2">
    <location>
        <begin position="118"/>
        <end position="139"/>
    </location>
</feature>